<dbReference type="EMBL" id="BMOD01000021">
    <property type="protein sequence ID" value="GGJ50100.1"/>
    <property type="molecule type" value="Genomic_DNA"/>
</dbReference>
<name>A0ABQ2D8U8_9DEIO</name>
<sequence length="70" mass="7927">MLFLISLAAGLIFGSVIFLVILFTDKLLTEASKQLVLIQKERPEFIYHSIKISSMKISSIKINRRANMVS</sequence>
<evidence type="ECO:0000256" key="1">
    <source>
        <dbReference type="SAM" id="Phobius"/>
    </source>
</evidence>
<evidence type="ECO:0000313" key="3">
    <source>
        <dbReference type="Proteomes" id="UP000632222"/>
    </source>
</evidence>
<evidence type="ECO:0000313" key="2">
    <source>
        <dbReference type="EMBL" id="GGJ50100.1"/>
    </source>
</evidence>
<proteinExistence type="predicted"/>
<keyword evidence="3" id="KW-1185">Reference proteome</keyword>
<protein>
    <submittedName>
        <fullName evidence="2">Uncharacterized protein</fullName>
    </submittedName>
</protein>
<accession>A0ABQ2D8U8</accession>
<keyword evidence="1" id="KW-0812">Transmembrane</keyword>
<feature type="transmembrane region" description="Helical" evidence="1">
    <location>
        <begin position="6"/>
        <end position="24"/>
    </location>
</feature>
<organism evidence="2 3">
    <name type="scientific">Deinococcus roseus</name>
    <dbReference type="NCBI Taxonomy" id="392414"/>
    <lineage>
        <taxon>Bacteria</taxon>
        <taxon>Thermotogati</taxon>
        <taxon>Deinococcota</taxon>
        <taxon>Deinococci</taxon>
        <taxon>Deinococcales</taxon>
        <taxon>Deinococcaceae</taxon>
        <taxon>Deinococcus</taxon>
    </lineage>
</organism>
<keyword evidence="1" id="KW-1133">Transmembrane helix</keyword>
<dbReference type="Proteomes" id="UP000632222">
    <property type="component" value="Unassembled WGS sequence"/>
</dbReference>
<keyword evidence="1" id="KW-0472">Membrane</keyword>
<dbReference type="RefSeq" id="WP_189005839.1">
    <property type="nucleotide sequence ID" value="NZ_BMOD01000021.1"/>
</dbReference>
<reference evidence="3" key="1">
    <citation type="journal article" date="2019" name="Int. J. Syst. Evol. Microbiol.">
        <title>The Global Catalogue of Microorganisms (GCM) 10K type strain sequencing project: providing services to taxonomists for standard genome sequencing and annotation.</title>
        <authorList>
            <consortium name="The Broad Institute Genomics Platform"/>
            <consortium name="The Broad Institute Genome Sequencing Center for Infectious Disease"/>
            <person name="Wu L."/>
            <person name="Ma J."/>
        </authorList>
    </citation>
    <scope>NUCLEOTIDE SEQUENCE [LARGE SCALE GENOMIC DNA]</scope>
    <source>
        <strain evidence="3">JCM 14370</strain>
    </source>
</reference>
<comment type="caution">
    <text evidence="2">The sequence shown here is derived from an EMBL/GenBank/DDBJ whole genome shotgun (WGS) entry which is preliminary data.</text>
</comment>
<gene>
    <name evidence="2" type="ORF">GCM10008938_40060</name>
</gene>